<organism evidence="5 6">
    <name type="scientific">Congzhengia minquanensis</name>
    <dbReference type="NCBI Taxonomy" id="2763657"/>
    <lineage>
        <taxon>Bacteria</taxon>
        <taxon>Bacillati</taxon>
        <taxon>Bacillota</taxon>
        <taxon>Clostridia</taxon>
        <taxon>Eubacteriales</taxon>
        <taxon>Oscillospiraceae</taxon>
        <taxon>Congzhengia</taxon>
    </lineage>
</organism>
<evidence type="ECO:0000256" key="4">
    <source>
        <dbReference type="HAMAP-Rule" id="MF_00360"/>
    </source>
</evidence>
<dbReference type="RefSeq" id="WP_249311726.1">
    <property type="nucleotide sequence ID" value="NZ_JACRSU010000002.1"/>
</dbReference>
<dbReference type="PANTHER" id="PTHR21011:SF1">
    <property type="entry name" value="SMALL RIBOSOMAL SUBUNIT PROTEIN BS6M"/>
    <property type="match status" value="1"/>
</dbReference>
<dbReference type="GO" id="GO:0006412">
    <property type="term" value="P:translation"/>
    <property type="evidence" value="ECO:0007669"/>
    <property type="project" value="UniProtKB-UniRule"/>
</dbReference>
<comment type="caution">
    <text evidence="5">The sequence shown here is derived from an EMBL/GenBank/DDBJ whole genome shotgun (WGS) entry which is preliminary data.</text>
</comment>
<proteinExistence type="inferred from homology"/>
<dbReference type="GO" id="GO:1990904">
    <property type="term" value="C:ribonucleoprotein complex"/>
    <property type="evidence" value="ECO:0007669"/>
    <property type="project" value="UniProtKB-KW"/>
</dbReference>
<sequence length="103" mass="11806">MSEVINQYETIFVVDAALEEEAIAGIVDKFKTLIGEAGEIESVDEWGKRRLAYPIDYKTEGYYVLINFSAKPDFPLELERIYNITDGLLRSITVRKIEKKARS</sequence>
<dbReference type="InterPro" id="IPR020814">
    <property type="entry name" value="Ribosomal_S6_plastid/chlpt"/>
</dbReference>
<dbReference type="HAMAP" id="MF_00360">
    <property type="entry name" value="Ribosomal_bS6"/>
    <property type="match status" value="1"/>
</dbReference>
<accession>A0A926DMR0</accession>
<gene>
    <name evidence="4" type="primary">rpsF</name>
    <name evidence="5" type="ORF">H8698_06145</name>
</gene>
<dbReference type="PANTHER" id="PTHR21011">
    <property type="entry name" value="MITOCHONDRIAL 28S RIBOSOMAL PROTEIN S6"/>
    <property type="match status" value="1"/>
</dbReference>
<dbReference type="SUPFAM" id="SSF54995">
    <property type="entry name" value="Ribosomal protein S6"/>
    <property type="match status" value="1"/>
</dbReference>
<dbReference type="GO" id="GO:0070181">
    <property type="term" value="F:small ribosomal subunit rRNA binding"/>
    <property type="evidence" value="ECO:0007669"/>
    <property type="project" value="TreeGrafter"/>
</dbReference>
<keyword evidence="4 5" id="KW-0689">Ribosomal protein</keyword>
<dbReference type="AlphaFoldDB" id="A0A926DMR0"/>
<protein>
    <recommendedName>
        <fullName evidence="3 4">Small ribosomal subunit protein bS6</fullName>
    </recommendedName>
</protein>
<dbReference type="InterPro" id="IPR035980">
    <property type="entry name" value="Ribosomal_bS6_sf"/>
</dbReference>
<evidence type="ECO:0000313" key="6">
    <source>
        <dbReference type="Proteomes" id="UP000611762"/>
    </source>
</evidence>
<keyword evidence="4" id="KW-0694">RNA-binding</keyword>
<keyword evidence="6" id="KW-1185">Reference proteome</keyword>
<keyword evidence="4" id="KW-0687">Ribonucleoprotein</keyword>
<evidence type="ECO:0000256" key="3">
    <source>
        <dbReference type="ARBA" id="ARBA00035294"/>
    </source>
</evidence>
<evidence type="ECO:0000313" key="5">
    <source>
        <dbReference type="EMBL" id="MBC8540552.1"/>
    </source>
</evidence>
<evidence type="ECO:0000256" key="1">
    <source>
        <dbReference type="ARBA" id="ARBA00009512"/>
    </source>
</evidence>
<dbReference type="InterPro" id="IPR014717">
    <property type="entry name" value="Transl_elong_EF1B/ribsomal_bS6"/>
</dbReference>
<dbReference type="NCBIfam" id="TIGR00166">
    <property type="entry name" value="S6"/>
    <property type="match status" value="1"/>
</dbReference>
<name>A0A926DMR0_9FIRM</name>
<dbReference type="Pfam" id="PF01250">
    <property type="entry name" value="Ribosomal_S6"/>
    <property type="match status" value="1"/>
</dbReference>
<dbReference type="CDD" id="cd00473">
    <property type="entry name" value="bS6"/>
    <property type="match status" value="1"/>
</dbReference>
<dbReference type="InterPro" id="IPR000529">
    <property type="entry name" value="Ribosomal_bS6"/>
</dbReference>
<comment type="similarity">
    <text evidence="1 4">Belongs to the bacterial ribosomal protein bS6 family.</text>
</comment>
<dbReference type="EMBL" id="JACRSU010000002">
    <property type="protein sequence ID" value="MBC8540552.1"/>
    <property type="molecule type" value="Genomic_DNA"/>
</dbReference>
<comment type="function">
    <text evidence="2 4">Binds together with bS18 to 16S ribosomal RNA.</text>
</comment>
<dbReference type="GO" id="GO:0005840">
    <property type="term" value="C:ribosome"/>
    <property type="evidence" value="ECO:0007669"/>
    <property type="project" value="UniProtKB-KW"/>
</dbReference>
<dbReference type="Proteomes" id="UP000611762">
    <property type="component" value="Unassembled WGS sequence"/>
</dbReference>
<dbReference type="GO" id="GO:0003735">
    <property type="term" value="F:structural constituent of ribosome"/>
    <property type="evidence" value="ECO:0007669"/>
    <property type="project" value="InterPro"/>
</dbReference>
<dbReference type="Gene3D" id="3.30.70.60">
    <property type="match status" value="1"/>
</dbReference>
<dbReference type="GO" id="GO:0005737">
    <property type="term" value="C:cytoplasm"/>
    <property type="evidence" value="ECO:0007669"/>
    <property type="project" value="UniProtKB-ARBA"/>
</dbReference>
<reference evidence="5" key="1">
    <citation type="submission" date="2020-08" db="EMBL/GenBank/DDBJ databases">
        <title>Genome public.</title>
        <authorList>
            <person name="Liu C."/>
            <person name="Sun Q."/>
        </authorList>
    </citation>
    <scope>NUCLEOTIDE SEQUENCE</scope>
    <source>
        <strain evidence="5">H8</strain>
    </source>
</reference>
<keyword evidence="4" id="KW-0699">rRNA-binding</keyword>
<evidence type="ECO:0000256" key="2">
    <source>
        <dbReference type="ARBA" id="ARBA00035104"/>
    </source>
</evidence>